<keyword evidence="3" id="KW-1185">Reference proteome</keyword>
<proteinExistence type="predicted"/>
<gene>
    <name evidence="2" type="ORF">SAMN06295912_103232</name>
</gene>
<evidence type="ECO:0000256" key="1">
    <source>
        <dbReference type="SAM" id="MobiDB-lite"/>
    </source>
</evidence>
<dbReference type="AlphaFoldDB" id="A0A239D789"/>
<name>A0A239D789_9SPHN</name>
<feature type="region of interest" description="Disordered" evidence="1">
    <location>
        <begin position="97"/>
        <end position="121"/>
    </location>
</feature>
<dbReference type="EMBL" id="FZOS01000003">
    <property type="protein sequence ID" value="SNS27721.1"/>
    <property type="molecule type" value="Genomic_DNA"/>
</dbReference>
<organism evidence="2 3">
    <name type="scientific">Edaphosphingomonas laterariae</name>
    <dbReference type="NCBI Taxonomy" id="861865"/>
    <lineage>
        <taxon>Bacteria</taxon>
        <taxon>Pseudomonadati</taxon>
        <taxon>Pseudomonadota</taxon>
        <taxon>Alphaproteobacteria</taxon>
        <taxon>Sphingomonadales</taxon>
        <taxon>Rhizorhabdaceae</taxon>
        <taxon>Edaphosphingomonas</taxon>
    </lineage>
</organism>
<sequence>MARRRSRGHSAKSKGSHRSTIRFAGAPELSCRRHGSRVGTGLGAETGRPCVRAVKSASPDFAAIQRRGWASGFPTVSFPRSDRQGSSIGVKFLPVGTRRPLRTSPTELPPRHPGLVPGSTVQHTSPLMIERDNPPWNDLAMSFGLEPLAAAPAWRWTPEQVRGDETKIVRFPRQSGHLNILSGAPKPTFIHPPSSSTQPSSLVVGSYRSIACNPALAPSHTRSSRLSAVQIPGGTCRCVGGRRWKSSMGSKSRANRRFP</sequence>
<feature type="compositionally biased region" description="Basic residues" evidence="1">
    <location>
        <begin position="1"/>
        <end position="20"/>
    </location>
</feature>
<protein>
    <submittedName>
        <fullName evidence="2">Uncharacterized protein</fullName>
    </submittedName>
</protein>
<evidence type="ECO:0000313" key="2">
    <source>
        <dbReference type="EMBL" id="SNS27721.1"/>
    </source>
</evidence>
<accession>A0A239D789</accession>
<feature type="region of interest" description="Disordered" evidence="1">
    <location>
        <begin position="1"/>
        <end position="35"/>
    </location>
</feature>
<reference evidence="3" key="1">
    <citation type="submission" date="2017-06" db="EMBL/GenBank/DDBJ databases">
        <authorList>
            <person name="Varghese N."/>
            <person name="Submissions S."/>
        </authorList>
    </citation>
    <scope>NUCLEOTIDE SEQUENCE [LARGE SCALE GENOMIC DNA]</scope>
    <source>
        <strain evidence="3">LNB2</strain>
    </source>
</reference>
<dbReference type="Proteomes" id="UP000198281">
    <property type="component" value="Unassembled WGS sequence"/>
</dbReference>
<evidence type="ECO:0000313" key="3">
    <source>
        <dbReference type="Proteomes" id="UP000198281"/>
    </source>
</evidence>